<feature type="domain" description="Methyl-accepting transducer" evidence="5">
    <location>
        <begin position="506"/>
        <end position="742"/>
    </location>
</feature>
<dbReference type="SMART" id="SM00304">
    <property type="entry name" value="HAMP"/>
    <property type="match status" value="1"/>
</dbReference>
<keyword evidence="8" id="KW-1185">Reference proteome</keyword>
<evidence type="ECO:0000256" key="4">
    <source>
        <dbReference type="PROSITE-ProRule" id="PRU00284"/>
    </source>
</evidence>
<evidence type="ECO:0000313" key="7">
    <source>
        <dbReference type="EMBL" id="RFA31920.1"/>
    </source>
</evidence>
<dbReference type="GO" id="GO:0006935">
    <property type="term" value="P:chemotaxis"/>
    <property type="evidence" value="ECO:0007669"/>
    <property type="project" value="UniProtKB-ARBA"/>
</dbReference>
<dbReference type="Gene3D" id="1.10.287.950">
    <property type="entry name" value="Methyl-accepting chemotaxis protein"/>
    <property type="match status" value="1"/>
</dbReference>
<dbReference type="Pfam" id="PF00015">
    <property type="entry name" value="MCPsignal"/>
    <property type="match status" value="1"/>
</dbReference>
<protein>
    <recommendedName>
        <fullName evidence="9">Methyl-accepting chemotaxis sensory transducer</fullName>
    </recommendedName>
</protein>
<comment type="caution">
    <text evidence="7">The sequence shown here is derived from an EMBL/GenBank/DDBJ whole genome shotgun (WGS) entry which is preliminary data.</text>
</comment>
<accession>A0A3E0WG51</accession>
<dbReference type="Proteomes" id="UP000256763">
    <property type="component" value="Unassembled WGS sequence"/>
</dbReference>
<reference evidence="8" key="1">
    <citation type="submission" date="2017-05" db="EMBL/GenBank/DDBJ databases">
        <authorList>
            <person name="Sharma S."/>
            <person name="Sidhu C."/>
            <person name="Pinnaka A.K."/>
        </authorList>
    </citation>
    <scope>NUCLEOTIDE SEQUENCE [LARGE SCALE GENOMIC DNA]</scope>
    <source>
        <strain evidence="8">AK93</strain>
    </source>
</reference>
<dbReference type="SMART" id="SM00283">
    <property type="entry name" value="MA"/>
    <property type="match status" value="1"/>
</dbReference>
<sequence length="800" mass="85251">MTIKTKLMLGATLLTALAVLLSAGTTAILAIQGGTEILEHPIEQRFAAIANGREQRLASEVQAAEDLLVALAGSRMVEEAVYAFVRPYASYRYEVPIVPTATLREELAAWYVSAYAPVFRRQSGGYEAPIEQWLGQMSHEALLLQRYYMQDNPHSVEHLADLSNRADATIYGQQHRRYHASLRRIAERFGFNDLMLIDAESGAVMYSVTKGPVFATSLFEGPFRNTALAELVAGLAADAELDAFRLSRFSSYPARFNQEVVFFGVPVAHAAHSPERPLGFLVAEVPAERFTAIMTDNQDWLGAGLGATGEAFLVAEDGRLITALRPSLTAPEAFVSAIEQSPAVSVLRALDPQQSISGRLRVSTAAVEAALGGEAGMGVVDDYLGRPMLTAWTPLELGQHRFALITQQAPEEVYGPLRELRREVMLSVAVAVALVSALALFASLRLASFIGRPLRELALAIHTAAKARDLRHRFGSGRRDEVGMIGLALDELFQVLEALIGRIGGMAHRVADSAANNAVIGEQCRMSVHEQRSSLGELGQTTDEVAEATGRIAQDMAAAARAGNSAAALAEGGRRQVGDVARLMEQLAGQISASGQSVAALQSAVADIDTVLATIRGVAEQTNLLALNAAIEAARAGEQGRGFAVVADEVRALAGGTERATCSIQTMVQRLQTSMHEVAGAIAKEHEGADRCVAQADEAVAALAAIEDAVATIRTTSTRVAEATECQHSQTEAIRARLSQVLTEADRTDQAMAQLATIAGNQQSMAAELERAAQQFQVGGAVAASVSSARSPSIRPTICR</sequence>
<gene>
    <name evidence="7" type="ORF">CAL65_20945</name>
</gene>
<evidence type="ECO:0000256" key="2">
    <source>
        <dbReference type="ARBA" id="ARBA00023224"/>
    </source>
</evidence>
<feature type="domain" description="HAMP" evidence="6">
    <location>
        <begin position="448"/>
        <end position="501"/>
    </location>
</feature>
<dbReference type="PANTHER" id="PTHR32089:SF112">
    <property type="entry name" value="LYSOZYME-LIKE PROTEIN-RELATED"/>
    <property type="match status" value="1"/>
</dbReference>
<dbReference type="AlphaFoldDB" id="A0A3E0WG51"/>
<evidence type="ECO:0000259" key="5">
    <source>
        <dbReference type="PROSITE" id="PS50111"/>
    </source>
</evidence>
<evidence type="ECO:0000256" key="3">
    <source>
        <dbReference type="ARBA" id="ARBA00029447"/>
    </source>
</evidence>
<comment type="similarity">
    <text evidence="3">Belongs to the methyl-accepting chemotaxis (MCP) protein family.</text>
</comment>
<dbReference type="GO" id="GO:0007165">
    <property type="term" value="P:signal transduction"/>
    <property type="evidence" value="ECO:0007669"/>
    <property type="project" value="UniProtKB-KW"/>
</dbReference>
<keyword evidence="2 4" id="KW-0807">Transducer</keyword>
<dbReference type="EMBL" id="NFZW01000037">
    <property type="protein sequence ID" value="RFA31920.1"/>
    <property type="molecule type" value="Genomic_DNA"/>
</dbReference>
<dbReference type="PANTHER" id="PTHR32089">
    <property type="entry name" value="METHYL-ACCEPTING CHEMOTAXIS PROTEIN MCPB"/>
    <property type="match status" value="1"/>
</dbReference>
<organism evidence="7 8">
    <name type="scientific">Alkalilimnicola ehrlichii</name>
    <dbReference type="NCBI Taxonomy" id="351052"/>
    <lineage>
        <taxon>Bacteria</taxon>
        <taxon>Pseudomonadati</taxon>
        <taxon>Pseudomonadota</taxon>
        <taxon>Gammaproteobacteria</taxon>
        <taxon>Chromatiales</taxon>
        <taxon>Ectothiorhodospiraceae</taxon>
        <taxon>Alkalilimnicola</taxon>
    </lineage>
</organism>
<dbReference type="PROSITE" id="PS50885">
    <property type="entry name" value="HAMP"/>
    <property type="match status" value="1"/>
</dbReference>
<dbReference type="InterPro" id="IPR003660">
    <property type="entry name" value="HAMP_dom"/>
</dbReference>
<evidence type="ECO:0008006" key="9">
    <source>
        <dbReference type="Google" id="ProtNLM"/>
    </source>
</evidence>
<evidence type="ECO:0000313" key="8">
    <source>
        <dbReference type="Proteomes" id="UP000256763"/>
    </source>
</evidence>
<evidence type="ECO:0000256" key="1">
    <source>
        <dbReference type="ARBA" id="ARBA00004370"/>
    </source>
</evidence>
<name>A0A3E0WG51_9GAMM</name>
<dbReference type="InterPro" id="IPR004089">
    <property type="entry name" value="MCPsignal_dom"/>
</dbReference>
<comment type="subcellular location">
    <subcellularLocation>
        <location evidence="1">Membrane</location>
    </subcellularLocation>
</comment>
<dbReference type="RefSeq" id="WP_116348524.1">
    <property type="nucleotide sequence ID" value="NZ_NFZW01000037.1"/>
</dbReference>
<proteinExistence type="inferred from homology"/>
<evidence type="ECO:0000259" key="6">
    <source>
        <dbReference type="PROSITE" id="PS50885"/>
    </source>
</evidence>
<dbReference type="PROSITE" id="PS50111">
    <property type="entry name" value="CHEMOTAXIS_TRANSDUC_2"/>
    <property type="match status" value="1"/>
</dbReference>
<dbReference type="SUPFAM" id="SSF58104">
    <property type="entry name" value="Methyl-accepting chemotaxis protein (MCP) signaling domain"/>
    <property type="match status" value="1"/>
</dbReference>
<dbReference type="GO" id="GO:0016020">
    <property type="term" value="C:membrane"/>
    <property type="evidence" value="ECO:0007669"/>
    <property type="project" value="UniProtKB-SubCell"/>
</dbReference>